<comment type="caution">
    <text evidence="1">The sequence shown here is derived from an EMBL/GenBank/DDBJ whole genome shotgun (WGS) entry which is preliminary data.</text>
</comment>
<dbReference type="EMBL" id="PQFF01000057">
    <property type="protein sequence ID" value="RHZ85781.1"/>
    <property type="molecule type" value="Genomic_DNA"/>
</dbReference>
<proteinExistence type="predicted"/>
<reference evidence="1 2" key="1">
    <citation type="submission" date="2018-08" db="EMBL/GenBank/DDBJ databases">
        <title>Genome and evolution of the arbuscular mycorrhizal fungus Diversispora epigaea (formerly Glomus versiforme) and its bacterial endosymbionts.</title>
        <authorList>
            <person name="Sun X."/>
            <person name="Fei Z."/>
            <person name="Harrison M."/>
        </authorList>
    </citation>
    <scope>NUCLEOTIDE SEQUENCE [LARGE SCALE GENOMIC DNA]</scope>
    <source>
        <strain evidence="1 2">IT104</strain>
    </source>
</reference>
<dbReference type="OrthoDB" id="2494221at2759"/>
<evidence type="ECO:0000313" key="2">
    <source>
        <dbReference type="Proteomes" id="UP000266861"/>
    </source>
</evidence>
<sequence>MQSCRRRQFACVYLQKRREEDPIREKIIQNKPNIEDSTIKNRLNMVTCLNYCGEIDYRSTKHGLYLTFFKHQEFKKLPDKIIKGFVPDLPTYKVTEICKDKRMAVRIIMETFENFQNVLKDIWKDRYGLHIIGGKSDEEKEYLKEK</sequence>
<protein>
    <submittedName>
        <fullName evidence="1">Uncharacterized protein</fullName>
    </submittedName>
</protein>
<keyword evidence="2" id="KW-1185">Reference proteome</keyword>
<name>A0A397JCK1_9GLOM</name>
<accession>A0A397JCK1</accession>
<dbReference type="Proteomes" id="UP000266861">
    <property type="component" value="Unassembled WGS sequence"/>
</dbReference>
<dbReference type="AlphaFoldDB" id="A0A397JCK1"/>
<gene>
    <name evidence="1" type="ORF">Glove_60g113</name>
</gene>
<evidence type="ECO:0000313" key="1">
    <source>
        <dbReference type="EMBL" id="RHZ85781.1"/>
    </source>
</evidence>
<organism evidence="1 2">
    <name type="scientific">Diversispora epigaea</name>
    <dbReference type="NCBI Taxonomy" id="1348612"/>
    <lineage>
        <taxon>Eukaryota</taxon>
        <taxon>Fungi</taxon>
        <taxon>Fungi incertae sedis</taxon>
        <taxon>Mucoromycota</taxon>
        <taxon>Glomeromycotina</taxon>
        <taxon>Glomeromycetes</taxon>
        <taxon>Diversisporales</taxon>
        <taxon>Diversisporaceae</taxon>
        <taxon>Diversispora</taxon>
    </lineage>
</organism>